<keyword evidence="7" id="KW-1015">Disulfide bond</keyword>
<evidence type="ECO:0000256" key="7">
    <source>
        <dbReference type="PROSITE-ProRule" id="PRU00076"/>
    </source>
</evidence>
<evidence type="ECO:0000256" key="6">
    <source>
        <dbReference type="ARBA" id="ARBA00023136"/>
    </source>
</evidence>
<evidence type="ECO:0000256" key="8">
    <source>
        <dbReference type="SAM" id="MobiDB-lite"/>
    </source>
</evidence>
<accession>A0A401NKY6</accession>
<feature type="domain" description="EGF-like" evidence="10">
    <location>
        <begin position="527"/>
        <end position="566"/>
    </location>
</feature>
<evidence type="ECO:0000256" key="3">
    <source>
        <dbReference type="ARBA" id="ARBA00022475"/>
    </source>
</evidence>
<comment type="subcellular location">
    <subcellularLocation>
        <location evidence="1">Cell membrane</location>
        <topology evidence="1">Multi-pass membrane protein</topology>
    </subcellularLocation>
</comment>
<comment type="similarity">
    <text evidence="2">Belongs to the TMEM8 family.</text>
</comment>
<dbReference type="STRING" id="75743.A0A401NKY6"/>
<dbReference type="AlphaFoldDB" id="A0A401NKY6"/>
<dbReference type="EMBL" id="BFAA01001187">
    <property type="protein sequence ID" value="GCB61517.1"/>
    <property type="molecule type" value="Genomic_DNA"/>
</dbReference>
<dbReference type="PROSITE" id="PS00022">
    <property type="entry name" value="EGF_1"/>
    <property type="match status" value="1"/>
</dbReference>
<dbReference type="InterPro" id="IPR000742">
    <property type="entry name" value="EGF"/>
</dbReference>
<protein>
    <recommendedName>
        <fullName evidence="10">EGF-like domain-containing protein</fullName>
    </recommendedName>
</protein>
<feature type="transmembrane region" description="Helical" evidence="9">
    <location>
        <begin position="724"/>
        <end position="745"/>
    </location>
</feature>
<evidence type="ECO:0000259" key="10">
    <source>
        <dbReference type="PROSITE" id="PS50026"/>
    </source>
</evidence>
<keyword evidence="6 9" id="KW-0472">Membrane</keyword>
<organism evidence="11 12">
    <name type="scientific">Scyliorhinus torazame</name>
    <name type="common">Cloudy catshark</name>
    <name type="synonym">Catulus torazame</name>
    <dbReference type="NCBI Taxonomy" id="75743"/>
    <lineage>
        <taxon>Eukaryota</taxon>
        <taxon>Metazoa</taxon>
        <taxon>Chordata</taxon>
        <taxon>Craniata</taxon>
        <taxon>Vertebrata</taxon>
        <taxon>Chondrichthyes</taxon>
        <taxon>Elasmobranchii</taxon>
        <taxon>Galeomorphii</taxon>
        <taxon>Galeoidea</taxon>
        <taxon>Carcharhiniformes</taxon>
        <taxon>Scyliorhinidae</taxon>
        <taxon>Scyliorhinus</taxon>
    </lineage>
</organism>
<keyword evidence="5 9" id="KW-1133">Transmembrane helix</keyword>
<evidence type="ECO:0000256" key="4">
    <source>
        <dbReference type="ARBA" id="ARBA00022692"/>
    </source>
</evidence>
<comment type="caution">
    <text evidence="11">The sequence shown here is derived from an EMBL/GenBank/DDBJ whole genome shotgun (WGS) entry which is preliminary data.</text>
</comment>
<evidence type="ECO:0000256" key="1">
    <source>
        <dbReference type="ARBA" id="ARBA00004651"/>
    </source>
</evidence>
<dbReference type="GO" id="GO:0005886">
    <property type="term" value="C:plasma membrane"/>
    <property type="evidence" value="ECO:0007669"/>
    <property type="project" value="UniProtKB-SubCell"/>
</dbReference>
<feature type="disulfide bond" evidence="7">
    <location>
        <begin position="531"/>
        <end position="541"/>
    </location>
</feature>
<feature type="region of interest" description="Disordered" evidence="8">
    <location>
        <begin position="1"/>
        <end position="29"/>
    </location>
</feature>
<name>A0A401NKY6_SCYTO</name>
<proteinExistence type="inferred from homology"/>
<feature type="disulfide bond" evidence="7">
    <location>
        <begin position="556"/>
        <end position="565"/>
    </location>
</feature>
<feature type="non-terminal residue" evidence="11">
    <location>
        <position position="1"/>
    </location>
</feature>
<evidence type="ECO:0000256" key="5">
    <source>
        <dbReference type="ARBA" id="ARBA00022989"/>
    </source>
</evidence>
<evidence type="ECO:0000313" key="11">
    <source>
        <dbReference type="EMBL" id="GCB61517.1"/>
    </source>
</evidence>
<dbReference type="InterPro" id="IPR021910">
    <property type="entry name" value="NGX6/PGAP6/MYMK"/>
</dbReference>
<sequence>EDGNLVEGGSEPAADRADRWKRRCGEGSQGPGVTVPTAMMLLPPQGLGWFLNLLLLVLECGWARAAGPTYVSEYYAQTPQKLALYSWYGNARLFVFRVPENTVLLRWILQASKGKGQECQNTKVTVHFRAGAPPVINPLETKFGKNTVALPSFNLSIPLMSTVQSNTLLNISNPVSGDWFIAAHLPKDDGKIEIKGFSNKCSYVFQPQMLVQRLINVPVLEPNTPFKLILSPIDQVSHLKIFVPEHTVELAIHLKNCAINNRPVEPCPVLLLIGSNALPNSHLKIVNCSESVVCRKVLDSPPWMKWLQLTVESSNTNWIVSFEIEAYLTVCTPVDAGFLLAMFNNFTLSSNGTVLKDLDMLGIYIKPNKTEPNDSGKSCFRNQPVLREAVDVVSVRFYVLNGPDVLVRSEYPIILLLNLNTGRDNGGTIMLDLQLNKTSLSNENATVFACLSAGSPVMSLSVNPINCREALSWGYLLKMNSSILSRSLHVPYPETDRWYLTLQILCPNNEGNQTCGKVSARVTVSTVLNPCIGDCGVYGECRLLQSHGYLYAACVCKAGWNGWSCTDDTNAQSYGHQLLAALLLTLSNLMFIPPIVIAVHRYYLVEASVYCFTMFFSTFYHACDQPGIAVMCIMEYDTLQYCDFLGSVVSVWVTILCMARLKSLLKYVFFILGTLLIAMSMQLDRRGLWNLVGPCLVAICIMIIAWVSRGVKRRHCYPPTWKRWVFFILPGISAALIAIAVYGFLETKENYYYTHSIWHILVAGSVVFLLPPGKKHISPWVWTQKFTCGYQLCPDVKEDLYIVC</sequence>
<evidence type="ECO:0000256" key="2">
    <source>
        <dbReference type="ARBA" id="ARBA00005542"/>
    </source>
</evidence>
<dbReference type="PANTHER" id="PTHR14319:SF7">
    <property type="entry name" value="POST-GPI ATTACHMENT TO PROTEINS FACTOR 6"/>
    <property type="match status" value="1"/>
</dbReference>
<reference evidence="11 12" key="1">
    <citation type="journal article" date="2018" name="Nat. Ecol. Evol.">
        <title>Shark genomes provide insights into elasmobranch evolution and the origin of vertebrates.</title>
        <authorList>
            <person name="Hara Y"/>
            <person name="Yamaguchi K"/>
            <person name="Onimaru K"/>
            <person name="Kadota M"/>
            <person name="Koyanagi M"/>
            <person name="Keeley SD"/>
            <person name="Tatsumi K"/>
            <person name="Tanaka K"/>
            <person name="Motone F"/>
            <person name="Kageyama Y"/>
            <person name="Nozu R"/>
            <person name="Adachi N"/>
            <person name="Nishimura O"/>
            <person name="Nakagawa R"/>
            <person name="Tanegashima C"/>
            <person name="Kiyatake I"/>
            <person name="Matsumoto R"/>
            <person name="Murakumo K"/>
            <person name="Nishida K"/>
            <person name="Terakita A"/>
            <person name="Kuratani S"/>
            <person name="Sato K"/>
            <person name="Hyodo S Kuraku.S."/>
        </authorList>
    </citation>
    <scope>NUCLEOTIDE SEQUENCE [LARGE SCALE GENOMIC DNA]</scope>
</reference>
<dbReference type="OMA" id="PFGVQPN"/>
<dbReference type="PANTHER" id="PTHR14319">
    <property type="entry name" value="FIVE-SPAN TRANSMEMBRANE PROTEIN M83"/>
    <property type="match status" value="1"/>
</dbReference>
<dbReference type="PROSITE" id="PS01186">
    <property type="entry name" value="EGF_2"/>
    <property type="match status" value="1"/>
</dbReference>
<keyword evidence="12" id="KW-1185">Reference proteome</keyword>
<feature type="transmembrane region" description="Helical" evidence="9">
    <location>
        <begin position="751"/>
        <end position="770"/>
    </location>
</feature>
<evidence type="ECO:0000313" key="12">
    <source>
        <dbReference type="Proteomes" id="UP000288216"/>
    </source>
</evidence>
<dbReference type="PROSITE" id="PS50026">
    <property type="entry name" value="EGF_3"/>
    <property type="match status" value="1"/>
</dbReference>
<dbReference type="OrthoDB" id="69646at2759"/>
<gene>
    <name evidence="11" type="ORF">scyTo_0004109</name>
</gene>
<feature type="transmembrane region" description="Helical" evidence="9">
    <location>
        <begin position="664"/>
        <end position="681"/>
    </location>
</feature>
<keyword evidence="4 9" id="KW-0812">Transmembrane</keyword>
<comment type="caution">
    <text evidence="7">Lacks conserved residue(s) required for the propagation of feature annotation.</text>
</comment>
<feature type="transmembrane region" description="Helical" evidence="9">
    <location>
        <begin position="687"/>
        <end position="708"/>
    </location>
</feature>
<keyword evidence="3" id="KW-1003">Cell membrane</keyword>
<evidence type="ECO:0000256" key="9">
    <source>
        <dbReference type="SAM" id="Phobius"/>
    </source>
</evidence>
<keyword evidence="7" id="KW-0245">EGF-like domain</keyword>
<dbReference type="Proteomes" id="UP000288216">
    <property type="component" value="Unassembled WGS sequence"/>
</dbReference>
<dbReference type="Pfam" id="PF12036">
    <property type="entry name" value="DUF3522"/>
    <property type="match status" value="1"/>
</dbReference>